<dbReference type="OrthoDB" id="43070at2"/>
<evidence type="ECO:0000313" key="5">
    <source>
        <dbReference type="Proteomes" id="UP000826616"/>
    </source>
</evidence>
<organism evidence="3 4">
    <name type="scientific">Aneurinibacillus thermoaerophilus</name>
    <dbReference type="NCBI Taxonomy" id="143495"/>
    <lineage>
        <taxon>Bacteria</taxon>
        <taxon>Bacillati</taxon>
        <taxon>Bacillota</taxon>
        <taxon>Bacilli</taxon>
        <taxon>Bacillales</taxon>
        <taxon>Paenibacillaceae</taxon>
        <taxon>Aneurinibacillus group</taxon>
        <taxon>Aneurinibacillus</taxon>
    </lineage>
</organism>
<gene>
    <name evidence="2" type="ORF">K3F53_13235</name>
    <name evidence="3" type="ORF">SAMN04489735_104231</name>
</gene>
<sequence>MKAAIITNLLNHSICPTILVEIGFVSNPMDRMRMTDSSQQIQIANAMSAAIDTYFLLLNQTLSKETSCKGSDLYD</sequence>
<dbReference type="Pfam" id="PF01520">
    <property type="entry name" value="Amidase_3"/>
    <property type="match status" value="1"/>
</dbReference>
<dbReference type="SUPFAM" id="SSF53187">
    <property type="entry name" value="Zn-dependent exopeptidases"/>
    <property type="match status" value="1"/>
</dbReference>
<evidence type="ECO:0000313" key="2">
    <source>
        <dbReference type="EMBL" id="QYY41858.1"/>
    </source>
</evidence>
<evidence type="ECO:0000313" key="4">
    <source>
        <dbReference type="Proteomes" id="UP000198956"/>
    </source>
</evidence>
<dbReference type="GO" id="GO:0008745">
    <property type="term" value="F:N-acetylmuramoyl-L-alanine amidase activity"/>
    <property type="evidence" value="ECO:0007669"/>
    <property type="project" value="UniProtKB-EC"/>
</dbReference>
<accession>A0A1G8EDB5</accession>
<dbReference type="EC" id="3.5.1.28" evidence="2"/>
<dbReference type="Proteomes" id="UP000198956">
    <property type="component" value="Unassembled WGS sequence"/>
</dbReference>
<protein>
    <submittedName>
        <fullName evidence="3">N-acetylmuramoyl-L-alanine amidase</fullName>
        <ecNumber evidence="2">3.5.1.28</ecNumber>
    </submittedName>
</protein>
<reference evidence="3 4" key="1">
    <citation type="submission" date="2016-10" db="EMBL/GenBank/DDBJ databases">
        <authorList>
            <person name="de Groot N.N."/>
        </authorList>
    </citation>
    <scope>NUCLEOTIDE SEQUENCE [LARGE SCALE GENOMIC DNA]</scope>
    <source>
        <strain evidence="3 4">L 420-91</strain>
    </source>
</reference>
<dbReference type="EMBL" id="FNDE01000042">
    <property type="protein sequence ID" value="SDH67858.1"/>
    <property type="molecule type" value="Genomic_DNA"/>
</dbReference>
<dbReference type="AlphaFoldDB" id="A0A1G8EDB5"/>
<dbReference type="GO" id="GO:0009253">
    <property type="term" value="P:peptidoglycan catabolic process"/>
    <property type="evidence" value="ECO:0007669"/>
    <property type="project" value="InterPro"/>
</dbReference>
<dbReference type="RefSeq" id="WP_057898122.1">
    <property type="nucleotide sequence ID" value="NZ_CP080764.1"/>
</dbReference>
<dbReference type="InterPro" id="IPR002508">
    <property type="entry name" value="MurNAc-LAA_cat"/>
</dbReference>
<evidence type="ECO:0000313" key="3">
    <source>
        <dbReference type="EMBL" id="SDH67858.1"/>
    </source>
</evidence>
<proteinExistence type="predicted"/>
<dbReference type="Gene3D" id="3.40.630.40">
    <property type="entry name" value="Zn-dependent exopeptidases"/>
    <property type="match status" value="1"/>
</dbReference>
<keyword evidence="2" id="KW-0378">Hydrolase</keyword>
<reference evidence="2 5" key="2">
    <citation type="submission" date="2021-08" db="EMBL/GenBank/DDBJ databases">
        <title>Complete genome sequence of the strain Aneurinibacillus thermoaerophilus CCM 8960.</title>
        <authorList>
            <person name="Musilova J."/>
            <person name="Kourilova X."/>
            <person name="Pernicova I."/>
            <person name="Bezdicek M."/>
            <person name="Lengerova M."/>
            <person name="Obruca S."/>
            <person name="Sedlar K."/>
        </authorList>
    </citation>
    <scope>NUCLEOTIDE SEQUENCE [LARGE SCALE GENOMIC DNA]</scope>
    <source>
        <strain evidence="2 5">CCM 8960</strain>
    </source>
</reference>
<keyword evidence="5" id="KW-1185">Reference proteome</keyword>
<dbReference type="Proteomes" id="UP000826616">
    <property type="component" value="Chromosome"/>
</dbReference>
<feature type="domain" description="MurNAc-LAA" evidence="1">
    <location>
        <begin position="8"/>
        <end position="52"/>
    </location>
</feature>
<name>A0A1G8EDB5_ANETH</name>
<dbReference type="EMBL" id="CP080764">
    <property type="protein sequence ID" value="QYY41858.1"/>
    <property type="molecule type" value="Genomic_DNA"/>
</dbReference>
<evidence type="ECO:0000259" key="1">
    <source>
        <dbReference type="Pfam" id="PF01520"/>
    </source>
</evidence>
<dbReference type="GeneID" id="97142341"/>